<dbReference type="InterPro" id="IPR021866">
    <property type="entry name" value="SpoIIAA-like"/>
</dbReference>
<proteinExistence type="predicted"/>
<evidence type="ECO:0000313" key="1">
    <source>
        <dbReference type="EMBL" id="GLS72371.1"/>
    </source>
</evidence>
<gene>
    <name evidence="1" type="ORF">GCM10007890_43860</name>
</gene>
<dbReference type="AlphaFoldDB" id="A0AA37WTG1"/>
<evidence type="ECO:0008006" key="3">
    <source>
        <dbReference type="Google" id="ProtNLM"/>
    </source>
</evidence>
<dbReference type="Gene3D" id="3.40.50.10600">
    <property type="entry name" value="SpoIIaa-like domains"/>
    <property type="match status" value="1"/>
</dbReference>
<dbReference type="Pfam" id="PF11964">
    <property type="entry name" value="SpoIIAA-like"/>
    <property type="match status" value="1"/>
</dbReference>
<evidence type="ECO:0000313" key="2">
    <source>
        <dbReference type="Proteomes" id="UP001157440"/>
    </source>
</evidence>
<reference evidence="2" key="1">
    <citation type="journal article" date="2019" name="Int. J. Syst. Evol. Microbiol.">
        <title>The Global Catalogue of Microorganisms (GCM) 10K type strain sequencing project: providing services to taxonomists for standard genome sequencing and annotation.</title>
        <authorList>
            <consortium name="The Broad Institute Genomics Platform"/>
            <consortium name="The Broad Institute Genome Sequencing Center for Infectious Disease"/>
            <person name="Wu L."/>
            <person name="Ma J."/>
        </authorList>
    </citation>
    <scope>NUCLEOTIDE SEQUENCE [LARGE SCALE GENOMIC DNA]</scope>
    <source>
        <strain evidence="2">NBRC 103632</strain>
    </source>
</reference>
<dbReference type="InterPro" id="IPR036513">
    <property type="entry name" value="STAS_dom_sf"/>
</dbReference>
<keyword evidence="2" id="KW-1185">Reference proteome</keyword>
<dbReference type="RefSeq" id="WP_238195314.1">
    <property type="nucleotide sequence ID" value="NZ_BPQZ01000004.1"/>
</dbReference>
<accession>A0AA37WTG1</accession>
<dbReference type="InterPro" id="IPR038396">
    <property type="entry name" value="SpoIIAA-like_sf"/>
</dbReference>
<dbReference type="SUPFAM" id="SSF52091">
    <property type="entry name" value="SpoIIaa-like"/>
    <property type="match status" value="1"/>
</dbReference>
<protein>
    <recommendedName>
        <fullName evidence="3">STAS/SEC14 domain-containing protein</fullName>
    </recommendedName>
</protein>
<comment type="caution">
    <text evidence="1">The sequence shown here is derived from an EMBL/GenBank/DDBJ whole genome shotgun (WGS) entry which is preliminary data.</text>
</comment>
<sequence length="133" mass="14373">MNAAPDGSVIQRDAPRADLIAFEIKDKITKPDIEWMSSITDEAMKAHGKIDMLLIMSNYEGSDLGAKFDGYANEVKVRSVAHIRKYVVVGAPTFARAMIKLSGTVIPVETKTFDLAEEAAAWAYLVEAGPAAG</sequence>
<dbReference type="EMBL" id="BSPL01000023">
    <property type="protein sequence ID" value="GLS72371.1"/>
    <property type="molecule type" value="Genomic_DNA"/>
</dbReference>
<name>A0AA37WTG1_9HYPH</name>
<dbReference type="Proteomes" id="UP001157440">
    <property type="component" value="Unassembled WGS sequence"/>
</dbReference>
<organism evidence="1 2">
    <name type="scientific">Methylobacterium tardum</name>
    <dbReference type="NCBI Taxonomy" id="374432"/>
    <lineage>
        <taxon>Bacteria</taxon>
        <taxon>Pseudomonadati</taxon>
        <taxon>Pseudomonadota</taxon>
        <taxon>Alphaproteobacteria</taxon>
        <taxon>Hyphomicrobiales</taxon>
        <taxon>Methylobacteriaceae</taxon>
        <taxon>Methylobacterium</taxon>
    </lineage>
</organism>